<dbReference type="InterPro" id="IPR051599">
    <property type="entry name" value="Cell_Envelope_Assoc"/>
</dbReference>
<dbReference type="Gene3D" id="3.40.50.620">
    <property type="entry name" value="HUPs"/>
    <property type="match status" value="1"/>
</dbReference>
<evidence type="ECO:0000313" key="4">
    <source>
        <dbReference type="Proteomes" id="UP000239576"/>
    </source>
</evidence>
<keyword evidence="1" id="KW-0472">Membrane</keyword>
<protein>
    <submittedName>
        <fullName evidence="3">YdcF family protein</fullName>
    </submittedName>
</protein>
<evidence type="ECO:0000259" key="2">
    <source>
        <dbReference type="Pfam" id="PF02698"/>
    </source>
</evidence>
<evidence type="ECO:0000313" key="3">
    <source>
        <dbReference type="EMBL" id="PSB27153.1"/>
    </source>
</evidence>
<dbReference type="AlphaFoldDB" id="A0A2T1E324"/>
<dbReference type="OrthoDB" id="9782395at2"/>
<keyword evidence="1" id="KW-0812">Transmembrane</keyword>
<dbReference type="InterPro" id="IPR014729">
    <property type="entry name" value="Rossmann-like_a/b/a_fold"/>
</dbReference>
<dbReference type="PANTHER" id="PTHR30336:SF4">
    <property type="entry name" value="ENVELOPE BIOGENESIS FACTOR ELYC"/>
    <property type="match status" value="1"/>
</dbReference>
<accession>A0A2T1E324</accession>
<name>A0A2T1E324_9CYAN</name>
<dbReference type="CDD" id="cd06259">
    <property type="entry name" value="YdcF-like"/>
    <property type="match status" value="1"/>
</dbReference>
<feature type="domain" description="DUF218" evidence="2">
    <location>
        <begin position="96"/>
        <end position="228"/>
    </location>
</feature>
<reference evidence="3 4" key="2">
    <citation type="submission" date="2018-03" db="EMBL/GenBank/DDBJ databases">
        <title>The ancient ancestry and fast evolution of plastids.</title>
        <authorList>
            <person name="Moore K.R."/>
            <person name="Magnabosco C."/>
            <person name="Momper L."/>
            <person name="Gold D.A."/>
            <person name="Bosak T."/>
            <person name="Fournier G.P."/>
        </authorList>
    </citation>
    <scope>NUCLEOTIDE SEQUENCE [LARGE SCALE GENOMIC DNA]</scope>
    <source>
        <strain evidence="3 4">ULC18</strain>
    </source>
</reference>
<keyword evidence="4" id="KW-1185">Reference proteome</keyword>
<feature type="transmembrane region" description="Helical" evidence="1">
    <location>
        <begin position="30"/>
        <end position="47"/>
    </location>
</feature>
<dbReference type="EMBL" id="PVWK01000097">
    <property type="protein sequence ID" value="PSB27153.1"/>
    <property type="molecule type" value="Genomic_DNA"/>
</dbReference>
<dbReference type="GO" id="GO:0005886">
    <property type="term" value="C:plasma membrane"/>
    <property type="evidence" value="ECO:0007669"/>
    <property type="project" value="TreeGrafter"/>
</dbReference>
<comment type="caution">
    <text evidence="3">The sequence shown here is derived from an EMBL/GenBank/DDBJ whole genome shotgun (WGS) entry which is preliminary data.</text>
</comment>
<feature type="transmembrane region" description="Helical" evidence="1">
    <location>
        <begin position="59"/>
        <end position="83"/>
    </location>
</feature>
<dbReference type="Proteomes" id="UP000239576">
    <property type="component" value="Unassembled WGS sequence"/>
</dbReference>
<dbReference type="GO" id="GO:0000270">
    <property type="term" value="P:peptidoglycan metabolic process"/>
    <property type="evidence" value="ECO:0007669"/>
    <property type="project" value="TreeGrafter"/>
</dbReference>
<dbReference type="PANTHER" id="PTHR30336">
    <property type="entry name" value="INNER MEMBRANE PROTEIN, PROBABLE PERMEASE"/>
    <property type="match status" value="1"/>
</dbReference>
<gene>
    <name evidence="3" type="ORF">C7B82_16870</name>
</gene>
<dbReference type="InterPro" id="IPR003848">
    <property type="entry name" value="DUF218"/>
</dbReference>
<reference evidence="4" key="1">
    <citation type="submission" date="2018-02" db="EMBL/GenBank/DDBJ databases">
        <authorList>
            <person name="Moore K."/>
            <person name="Momper L."/>
        </authorList>
    </citation>
    <scope>NUCLEOTIDE SEQUENCE [LARGE SCALE GENOMIC DNA]</scope>
    <source>
        <strain evidence="4">ULC18</strain>
    </source>
</reference>
<dbReference type="RefSeq" id="WP_106257454.1">
    <property type="nucleotide sequence ID" value="NZ_CAWNSW010000129.1"/>
</dbReference>
<dbReference type="Pfam" id="PF02698">
    <property type="entry name" value="DUF218"/>
    <property type="match status" value="1"/>
</dbReference>
<dbReference type="GO" id="GO:0043164">
    <property type="term" value="P:Gram-negative-bacterium-type cell wall biogenesis"/>
    <property type="evidence" value="ECO:0007669"/>
    <property type="project" value="TreeGrafter"/>
</dbReference>
<organism evidence="3 4">
    <name type="scientific">Stenomitos frigidus ULC18</name>
    <dbReference type="NCBI Taxonomy" id="2107698"/>
    <lineage>
        <taxon>Bacteria</taxon>
        <taxon>Bacillati</taxon>
        <taxon>Cyanobacteriota</taxon>
        <taxon>Cyanophyceae</taxon>
        <taxon>Leptolyngbyales</taxon>
        <taxon>Leptolyngbyaceae</taxon>
        <taxon>Stenomitos</taxon>
    </lineage>
</organism>
<evidence type="ECO:0000256" key="1">
    <source>
        <dbReference type="SAM" id="Phobius"/>
    </source>
</evidence>
<keyword evidence="1" id="KW-1133">Transmembrane helix</keyword>
<proteinExistence type="predicted"/>
<sequence>MNIYLLPFTVYLQIDSIRLSWLWLEWFSDPLRVVLPLLFLISLPWLFRSRRWLRRVRRYAIALLISYLILISPPFVALAMAGIGSPLPSDPGTKVDVIVILGRGREQSPARVEVGAQLWREQRAPVIFASGIVDAPELVAMLRHKNILAQAVSGESCSKTTWENAVFTKALLQPQGVKQILLVTDVPHLWRSLLIFEQAGFQVIPYASPLATEMTSPQRAMLLLREYFFLATYPVTLGQEHQTLEQPLAGVIEQIASRKCRTERSVPS</sequence>